<dbReference type="InterPro" id="IPR006016">
    <property type="entry name" value="UspA"/>
</dbReference>
<dbReference type="PRINTS" id="PR01438">
    <property type="entry name" value="UNVRSLSTRESS"/>
</dbReference>
<dbReference type="EMBL" id="MCGE01000003">
    <property type="protein sequence ID" value="ORZ23317.1"/>
    <property type="molecule type" value="Genomic_DNA"/>
</dbReference>
<feature type="compositionally biased region" description="Low complexity" evidence="1">
    <location>
        <begin position="225"/>
        <end position="238"/>
    </location>
</feature>
<feature type="domain" description="UspA" evidence="2">
    <location>
        <begin position="47"/>
        <end position="187"/>
    </location>
</feature>
<evidence type="ECO:0000313" key="3">
    <source>
        <dbReference type="EMBL" id="ORZ23317.1"/>
    </source>
</evidence>
<dbReference type="Proteomes" id="UP000193560">
    <property type="component" value="Unassembled WGS sequence"/>
</dbReference>
<feature type="compositionally biased region" description="Basic residues" evidence="1">
    <location>
        <begin position="205"/>
        <end position="218"/>
    </location>
</feature>
<protein>
    <recommendedName>
        <fullName evidence="2">UspA domain-containing protein</fullName>
    </recommendedName>
</protein>
<dbReference type="InterPro" id="IPR006015">
    <property type="entry name" value="Universal_stress_UspA"/>
</dbReference>
<dbReference type="PANTHER" id="PTHR47815">
    <property type="entry name" value="UNIVERSAL STRESS PROTEIN A FAMILY PROTEIN C25B2.10"/>
    <property type="match status" value="1"/>
</dbReference>
<accession>A0A1X2IW89</accession>
<dbReference type="Pfam" id="PF00582">
    <property type="entry name" value="Usp"/>
    <property type="match status" value="1"/>
</dbReference>
<dbReference type="STRING" id="90262.A0A1X2IW89"/>
<dbReference type="Gene3D" id="3.40.50.620">
    <property type="entry name" value="HUPs"/>
    <property type="match status" value="1"/>
</dbReference>
<gene>
    <name evidence="3" type="ORF">BCR42DRAFT_404477</name>
</gene>
<keyword evidence="4" id="KW-1185">Reference proteome</keyword>
<dbReference type="AlphaFoldDB" id="A0A1X2IW89"/>
<dbReference type="CDD" id="cd23659">
    <property type="entry name" value="USP_At3g01520-like"/>
    <property type="match status" value="1"/>
</dbReference>
<dbReference type="OrthoDB" id="843225at2759"/>
<dbReference type="SUPFAM" id="SSF52402">
    <property type="entry name" value="Adenine nucleotide alpha hydrolases-like"/>
    <property type="match status" value="1"/>
</dbReference>
<organism evidence="3 4">
    <name type="scientific">Absidia repens</name>
    <dbReference type="NCBI Taxonomy" id="90262"/>
    <lineage>
        <taxon>Eukaryota</taxon>
        <taxon>Fungi</taxon>
        <taxon>Fungi incertae sedis</taxon>
        <taxon>Mucoromycota</taxon>
        <taxon>Mucoromycotina</taxon>
        <taxon>Mucoromycetes</taxon>
        <taxon>Mucorales</taxon>
        <taxon>Cunninghamellaceae</taxon>
        <taxon>Absidia</taxon>
    </lineage>
</organism>
<proteinExistence type="predicted"/>
<dbReference type="PANTHER" id="PTHR47815:SF1">
    <property type="entry name" value="UNIVERSAL STRESS PROTEIN A FAMILY PROTEIN C25B2.10"/>
    <property type="match status" value="1"/>
</dbReference>
<comment type="caution">
    <text evidence="3">The sequence shown here is derived from an EMBL/GenBank/DDBJ whole genome shotgun (WGS) entry which is preliminary data.</text>
</comment>
<feature type="region of interest" description="Disordered" evidence="1">
    <location>
        <begin position="202"/>
        <end position="261"/>
    </location>
</feature>
<name>A0A1X2IW89_9FUNG</name>
<dbReference type="InterPro" id="IPR014729">
    <property type="entry name" value="Rossmann-like_a/b/a_fold"/>
</dbReference>
<evidence type="ECO:0000259" key="2">
    <source>
        <dbReference type="Pfam" id="PF00582"/>
    </source>
</evidence>
<reference evidence="3 4" key="1">
    <citation type="submission" date="2016-07" db="EMBL/GenBank/DDBJ databases">
        <title>Pervasive Adenine N6-methylation of Active Genes in Fungi.</title>
        <authorList>
            <consortium name="DOE Joint Genome Institute"/>
            <person name="Mondo S.J."/>
            <person name="Dannebaum R.O."/>
            <person name="Kuo R.C."/>
            <person name="Labutti K."/>
            <person name="Haridas S."/>
            <person name="Kuo A."/>
            <person name="Salamov A."/>
            <person name="Ahrendt S.R."/>
            <person name="Lipzen A."/>
            <person name="Sullivan W."/>
            <person name="Andreopoulos W.B."/>
            <person name="Clum A."/>
            <person name="Lindquist E."/>
            <person name="Daum C."/>
            <person name="Ramamoorthy G.K."/>
            <person name="Gryganskyi A."/>
            <person name="Culley D."/>
            <person name="Magnuson J.K."/>
            <person name="James T.Y."/>
            <person name="O'Malley M.A."/>
            <person name="Stajich J.E."/>
            <person name="Spatafora J.W."/>
            <person name="Visel A."/>
            <person name="Grigoriev I.V."/>
        </authorList>
    </citation>
    <scope>NUCLEOTIDE SEQUENCE [LARGE SCALE GENOMIC DNA]</scope>
    <source>
        <strain evidence="3 4">NRRL 1336</strain>
    </source>
</reference>
<evidence type="ECO:0000256" key="1">
    <source>
        <dbReference type="SAM" id="MobiDB-lite"/>
    </source>
</evidence>
<sequence length="261" mass="29004">MSTSSSAASDKYVRVVSFDTMTNKDLPDYSFTLRGKTPGYKRTRRSRTFLVATDLASYSDHALHWTINDVTDDGDELVVLRVVSVDMNDKKSVIEATLKREEQRAREDATKVMDRVMATGSEDNKISVVIEFVVGKIQEKIQDMISMYQPSLLVVGTRGLSEFQGMLLGSISKYCLQHSSIPVVVVRPQDSVRKQLRNIDENGKKINKKQGGLKKRASRLSGLFSRSTSPSPTASDSSDGSDDEQDQTATQKMKHLSVDGQ</sequence>
<evidence type="ECO:0000313" key="4">
    <source>
        <dbReference type="Proteomes" id="UP000193560"/>
    </source>
</evidence>